<dbReference type="EMBL" id="OR148954">
    <property type="protein sequence ID" value="WMC00966.1"/>
    <property type="molecule type" value="Genomic_DNA"/>
</dbReference>
<reference evidence="3" key="1">
    <citation type="submission" date="2023-06" db="EMBL/GenBank/DDBJ databases">
        <title>Characterization of diverse anelloviruses, cressdnaviruses, and phages in the human oral virome in North Carolina.</title>
        <authorList>
            <person name="Paietta E.N."/>
            <person name="Kraberger S."/>
            <person name="Custer J.M."/>
            <person name="Vargas K.L."/>
            <person name="Epsy C."/>
            <person name="Ehmke E."/>
            <person name="Yoder A.D."/>
            <person name="Varsani A."/>
        </authorList>
    </citation>
    <scope>NUCLEOTIDE SEQUENCE</scope>
    <source>
        <strain evidence="3">D_HF6_591</strain>
    </source>
</reference>
<accession>A0AA50KJ14</accession>
<organism evidence="3">
    <name type="scientific">Anellovirus D_HF6_591</name>
    <dbReference type="NCBI Taxonomy" id="3071192"/>
    <lineage>
        <taxon>Viruses</taxon>
        <taxon>Monodnaviria</taxon>
        <taxon>Shotokuvirae</taxon>
        <taxon>Commensaviricota</taxon>
        <taxon>Cardeaviricetes</taxon>
        <taxon>Sanitavirales</taxon>
        <taxon>Anelloviridae</taxon>
    </lineage>
</organism>
<protein>
    <submittedName>
        <fullName evidence="3">ORF3</fullName>
    </submittedName>
</protein>
<evidence type="ECO:0000313" key="3">
    <source>
        <dbReference type="EMBL" id="WMC00966.1"/>
    </source>
</evidence>
<feature type="domain" description="DUF755" evidence="2">
    <location>
        <begin position="22"/>
        <end position="133"/>
    </location>
</feature>
<dbReference type="Pfam" id="PF05501">
    <property type="entry name" value="DUF755"/>
    <property type="match status" value="1"/>
</dbReference>
<feature type="region of interest" description="Disordered" evidence="1">
    <location>
        <begin position="81"/>
        <end position="139"/>
    </location>
</feature>
<evidence type="ECO:0000259" key="2">
    <source>
        <dbReference type="Pfam" id="PF05501"/>
    </source>
</evidence>
<sequence length="139" mass="16044">MIFILSGEDHLQIWKQSQTPANNHNIPFPITSQHQFKSKIQTTTQDFTHTPGTADETYLRKQLLTEYQKTMQLKDLCSTLQTTNSTLQPHKKTTRKHYKHSYKRGRSKKTKKRCRSSSSSSNSNNSSSETTSSNYSDKE</sequence>
<feature type="compositionally biased region" description="Basic residues" evidence="1">
    <location>
        <begin position="89"/>
        <end position="115"/>
    </location>
</feature>
<name>A0AA50KJ14_9VIRU</name>
<proteinExistence type="predicted"/>
<dbReference type="InterPro" id="IPR008474">
    <property type="entry name" value="DUF755"/>
</dbReference>
<feature type="compositionally biased region" description="Low complexity" evidence="1">
    <location>
        <begin position="116"/>
        <end position="139"/>
    </location>
</feature>
<evidence type="ECO:0000256" key="1">
    <source>
        <dbReference type="SAM" id="MobiDB-lite"/>
    </source>
</evidence>